<dbReference type="SUPFAM" id="SSF46565">
    <property type="entry name" value="Chaperone J-domain"/>
    <property type="match status" value="1"/>
</dbReference>
<dbReference type="PROSITE" id="PS50076">
    <property type="entry name" value="DNAJ_2"/>
    <property type="match status" value="1"/>
</dbReference>
<dbReference type="InterPro" id="IPR018253">
    <property type="entry name" value="DnaJ_domain_CS"/>
</dbReference>
<dbReference type="CDD" id="cd06257">
    <property type="entry name" value="DnaJ"/>
    <property type="match status" value="1"/>
</dbReference>
<comment type="caution">
    <text evidence="4">The sequence shown here is derived from an EMBL/GenBank/DDBJ whole genome shotgun (WGS) entry which is preliminary data.</text>
</comment>
<dbReference type="FunFam" id="2.60.260.20:FF:000013">
    <property type="entry name" value="DnaJ subfamily B member 11"/>
    <property type="match status" value="1"/>
</dbReference>
<dbReference type="EMBL" id="JACHNB010000001">
    <property type="protein sequence ID" value="MBB4742804.1"/>
    <property type="molecule type" value="Genomic_DNA"/>
</dbReference>
<name>A0A7W7MA93_9ACTN</name>
<evidence type="ECO:0000313" key="4">
    <source>
        <dbReference type="EMBL" id="MBB4742804.1"/>
    </source>
</evidence>
<dbReference type="Pfam" id="PF01556">
    <property type="entry name" value="DnaJ_C"/>
    <property type="match status" value="1"/>
</dbReference>
<dbReference type="PROSITE" id="PS00636">
    <property type="entry name" value="DNAJ_1"/>
    <property type="match status" value="1"/>
</dbReference>
<protein>
    <submittedName>
        <fullName evidence="4">Curved DNA-binding protein</fullName>
    </submittedName>
</protein>
<dbReference type="GO" id="GO:0005737">
    <property type="term" value="C:cytoplasm"/>
    <property type="evidence" value="ECO:0007669"/>
    <property type="project" value="TreeGrafter"/>
</dbReference>
<dbReference type="SUPFAM" id="SSF49493">
    <property type="entry name" value="HSP40/DnaJ peptide-binding domain"/>
    <property type="match status" value="2"/>
</dbReference>
<dbReference type="Gene3D" id="1.10.287.110">
    <property type="entry name" value="DnaJ domain"/>
    <property type="match status" value="1"/>
</dbReference>
<dbReference type="CDD" id="cd10747">
    <property type="entry name" value="DnaJ_C"/>
    <property type="match status" value="1"/>
</dbReference>
<dbReference type="InterPro" id="IPR008971">
    <property type="entry name" value="HSP40/DnaJ_pept-bd"/>
</dbReference>
<evidence type="ECO:0000256" key="2">
    <source>
        <dbReference type="SAM" id="MobiDB-lite"/>
    </source>
</evidence>
<keyword evidence="5" id="KW-1185">Reference proteome</keyword>
<dbReference type="InterPro" id="IPR002939">
    <property type="entry name" value="DnaJ_C"/>
</dbReference>
<evidence type="ECO:0000313" key="5">
    <source>
        <dbReference type="Proteomes" id="UP000546162"/>
    </source>
</evidence>
<dbReference type="GO" id="GO:0042026">
    <property type="term" value="P:protein refolding"/>
    <property type="evidence" value="ECO:0007669"/>
    <property type="project" value="TreeGrafter"/>
</dbReference>
<dbReference type="PANTHER" id="PTHR43096:SF52">
    <property type="entry name" value="DNAJ HOMOLOG 1, MITOCHONDRIAL-RELATED"/>
    <property type="match status" value="1"/>
</dbReference>
<dbReference type="PRINTS" id="PR00625">
    <property type="entry name" value="JDOMAIN"/>
</dbReference>
<keyword evidence="4" id="KW-0238">DNA-binding</keyword>
<dbReference type="GO" id="GO:0051082">
    <property type="term" value="F:unfolded protein binding"/>
    <property type="evidence" value="ECO:0007669"/>
    <property type="project" value="InterPro"/>
</dbReference>
<dbReference type="RefSeq" id="WP_185043121.1">
    <property type="nucleotide sequence ID" value="NZ_BAABFG010000005.1"/>
</dbReference>
<dbReference type="InterPro" id="IPR036869">
    <property type="entry name" value="J_dom_sf"/>
</dbReference>
<organism evidence="4 5">
    <name type="scientific">Actinoplanes octamycinicus</name>
    <dbReference type="NCBI Taxonomy" id="135948"/>
    <lineage>
        <taxon>Bacteria</taxon>
        <taxon>Bacillati</taxon>
        <taxon>Actinomycetota</taxon>
        <taxon>Actinomycetes</taxon>
        <taxon>Micromonosporales</taxon>
        <taxon>Micromonosporaceae</taxon>
        <taxon>Actinoplanes</taxon>
    </lineage>
</organism>
<feature type="region of interest" description="Disordered" evidence="2">
    <location>
        <begin position="89"/>
        <end position="114"/>
    </location>
</feature>
<dbReference type="InterPro" id="IPR001623">
    <property type="entry name" value="DnaJ_domain"/>
</dbReference>
<accession>A0A7W7MA93</accession>
<proteinExistence type="predicted"/>
<dbReference type="AlphaFoldDB" id="A0A7W7MA93"/>
<keyword evidence="1" id="KW-0143">Chaperone</keyword>
<evidence type="ECO:0000259" key="3">
    <source>
        <dbReference type="PROSITE" id="PS50076"/>
    </source>
</evidence>
<dbReference type="Pfam" id="PF00226">
    <property type="entry name" value="DnaJ"/>
    <property type="match status" value="1"/>
</dbReference>
<dbReference type="PANTHER" id="PTHR43096">
    <property type="entry name" value="DNAJ HOMOLOG 1, MITOCHONDRIAL-RELATED"/>
    <property type="match status" value="1"/>
</dbReference>
<dbReference type="SMART" id="SM00271">
    <property type="entry name" value="DnaJ"/>
    <property type="match status" value="1"/>
</dbReference>
<sequence length="319" mass="34279">MAPSRDFYDTLGVSRDVSADDLQRAYRKLARTYHPDINKDPGAEERFKDISEAYDVLSDPDQRRRYDAFGPDFRQVPPDMDRQTWARARAGAGTRGGGRGRRGGGPAEHAYTGSGDFQDIDLEAMFGGMFGGRGGGRFGPVPGADQEAEIELPVEEAYAGGHRTVTLSGPGGSRTLDVTIPPGVTDGQRIRLSGQGGRGSDGATAGDLYLVVRLAPHPRYRVNGRDITVTLPLAPWEAALGAAVAVDTPGGEGKVRVPPGTSSGRRLRLKGRGLPDPRGGPGDLYAEARIMVPPKLSDEERRLFEQLAAVSTFDPRRQQ</sequence>
<gene>
    <name evidence="4" type="ORF">BJY16_006263</name>
</gene>
<dbReference type="GO" id="GO:0003677">
    <property type="term" value="F:DNA binding"/>
    <property type="evidence" value="ECO:0007669"/>
    <property type="project" value="UniProtKB-KW"/>
</dbReference>
<dbReference type="Gene3D" id="2.60.260.20">
    <property type="entry name" value="Urease metallochaperone UreE, N-terminal domain"/>
    <property type="match status" value="2"/>
</dbReference>
<dbReference type="Proteomes" id="UP000546162">
    <property type="component" value="Unassembled WGS sequence"/>
</dbReference>
<reference evidence="4 5" key="1">
    <citation type="submission" date="2020-08" db="EMBL/GenBank/DDBJ databases">
        <title>Sequencing the genomes of 1000 actinobacteria strains.</title>
        <authorList>
            <person name="Klenk H.-P."/>
        </authorList>
    </citation>
    <scope>NUCLEOTIDE SEQUENCE [LARGE SCALE GENOMIC DNA]</scope>
    <source>
        <strain evidence="4 5">DSM 45809</strain>
    </source>
</reference>
<evidence type="ECO:0000256" key="1">
    <source>
        <dbReference type="ARBA" id="ARBA00023186"/>
    </source>
</evidence>
<feature type="domain" description="J" evidence="3">
    <location>
        <begin position="6"/>
        <end position="70"/>
    </location>
</feature>